<protein>
    <recommendedName>
        <fullName evidence="1">Reverse transcriptase Ty1/copia-type domain-containing protein</fullName>
    </recommendedName>
</protein>
<gene>
    <name evidence="2" type="ORF">Sradi_5120600</name>
</gene>
<name>A0AAW2M314_SESRA</name>
<dbReference type="AlphaFoldDB" id="A0AAW2M314"/>
<accession>A0AAW2M314</accession>
<reference evidence="2" key="2">
    <citation type="journal article" date="2024" name="Plant">
        <title>Genomic evolution and insights into agronomic trait innovations of Sesamum species.</title>
        <authorList>
            <person name="Miao H."/>
            <person name="Wang L."/>
            <person name="Qu L."/>
            <person name="Liu H."/>
            <person name="Sun Y."/>
            <person name="Le M."/>
            <person name="Wang Q."/>
            <person name="Wei S."/>
            <person name="Zheng Y."/>
            <person name="Lin W."/>
            <person name="Duan Y."/>
            <person name="Cao H."/>
            <person name="Xiong S."/>
            <person name="Wang X."/>
            <person name="Wei L."/>
            <person name="Li C."/>
            <person name="Ma Q."/>
            <person name="Ju M."/>
            <person name="Zhao R."/>
            <person name="Li G."/>
            <person name="Mu C."/>
            <person name="Tian Q."/>
            <person name="Mei H."/>
            <person name="Zhang T."/>
            <person name="Gao T."/>
            <person name="Zhang H."/>
        </authorList>
    </citation>
    <scope>NUCLEOTIDE SEQUENCE</scope>
    <source>
        <strain evidence="2">G02</strain>
    </source>
</reference>
<reference evidence="2" key="1">
    <citation type="submission" date="2020-06" db="EMBL/GenBank/DDBJ databases">
        <authorList>
            <person name="Li T."/>
            <person name="Hu X."/>
            <person name="Zhang T."/>
            <person name="Song X."/>
            <person name="Zhang H."/>
            <person name="Dai N."/>
            <person name="Sheng W."/>
            <person name="Hou X."/>
            <person name="Wei L."/>
        </authorList>
    </citation>
    <scope>NUCLEOTIDE SEQUENCE</scope>
    <source>
        <strain evidence="2">G02</strain>
        <tissue evidence="2">Leaf</tissue>
    </source>
</reference>
<feature type="domain" description="Reverse transcriptase Ty1/copia-type" evidence="1">
    <location>
        <begin position="144"/>
        <end position="217"/>
    </location>
</feature>
<evidence type="ECO:0000259" key="1">
    <source>
        <dbReference type="Pfam" id="PF07727"/>
    </source>
</evidence>
<evidence type="ECO:0000313" key="2">
    <source>
        <dbReference type="EMBL" id="KAL0325513.1"/>
    </source>
</evidence>
<sequence>MEAGAKAFQRRNSMLRRKTHIALTVRKQDTLDKHFKLHGYPDWFKDLIEKRNRGGSYSKALNVVSDAVLIPLQEVTTQSLSVMMSELLLIMEGNAQLKQAQVHYAKMGEFPGLHWKTPYEILYKRDVVFHEGFFPYKDALATEDDILVAGSYADMITKVKQYLVHLFTTKDLGITKYFSGLEIARSTQGIAVTQTKYIKDIVTDTGMLDAHSATAPFPRGIKVIGEAGAKLTHLDTYRRLASRILYLNLTRPGLVPPMLVSNLVSTYNILVSSTWMQHCILFDTSMVVFTRASSFPPRMLFN</sequence>
<dbReference type="InterPro" id="IPR013103">
    <property type="entry name" value="RVT_2"/>
</dbReference>
<proteinExistence type="predicted"/>
<organism evidence="2">
    <name type="scientific">Sesamum radiatum</name>
    <name type="common">Black benniseed</name>
    <dbReference type="NCBI Taxonomy" id="300843"/>
    <lineage>
        <taxon>Eukaryota</taxon>
        <taxon>Viridiplantae</taxon>
        <taxon>Streptophyta</taxon>
        <taxon>Embryophyta</taxon>
        <taxon>Tracheophyta</taxon>
        <taxon>Spermatophyta</taxon>
        <taxon>Magnoliopsida</taxon>
        <taxon>eudicotyledons</taxon>
        <taxon>Gunneridae</taxon>
        <taxon>Pentapetalae</taxon>
        <taxon>asterids</taxon>
        <taxon>lamiids</taxon>
        <taxon>Lamiales</taxon>
        <taxon>Pedaliaceae</taxon>
        <taxon>Sesamum</taxon>
    </lineage>
</organism>
<dbReference type="EMBL" id="JACGWJ010000023">
    <property type="protein sequence ID" value="KAL0325513.1"/>
    <property type="molecule type" value="Genomic_DNA"/>
</dbReference>
<dbReference type="Pfam" id="PF07727">
    <property type="entry name" value="RVT_2"/>
    <property type="match status" value="1"/>
</dbReference>
<comment type="caution">
    <text evidence="2">The sequence shown here is derived from an EMBL/GenBank/DDBJ whole genome shotgun (WGS) entry which is preliminary data.</text>
</comment>